<feature type="compositionally biased region" description="Low complexity" evidence="1">
    <location>
        <begin position="159"/>
        <end position="168"/>
    </location>
</feature>
<sequence length="213" mass="22591">MHGTNGFGHALLGDVGEDPLVWLSGEFPELRAAAHYLTPEALVVKAAQAVKMREALTPETAHDGVRPVCAVLDIRSIAAVAARVTAWELFETVVAKGPAVNVHLVLARPGALEERISGERLAILVRIVKDLQRDVDLAGGATDKAFPADVAAVRPLAVRRSGSPSAGRSRTRPRTVRTDTGPKLATVLCEVVSAAEGRWPKKVLARAQALVDP</sequence>
<evidence type="ECO:0000313" key="3">
    <source>
        <dbReference type="Proteomes" id="UP001501116"/>
    </source>
</evidence>
<feature type="region of interest" description="Disordered" evidence="1">
    <location>
        <begin position="159"/>
        <end position="179"/>
    </location>
</feature>
<dbReference type="RefSeq" id="WP_344415131.1">
    <property type="nucleotide sequence ID" value="NZ_BAAANN010000005.1"/>
</dbReference>
<evidence type="ECO:0000256" key="1">
    <source>
        <dbReference type="SAM" id="MobiDB-lite"/>
    </source>
</evidence>
<dbReference type="EMBL" id="BAAANN010000005">
    <property type="protein sequence ID" value="GAA1948435.1"/>
    <property type="molecule type" value="Genomic_DNA"/>
</dbReference>
<keyword evidence="3" id="KW-1185">Reference proteome</keyword>
<proteinExistence type="predicted"/>
<organism evidence="2 3">
    <name type="scientific">Amycolatopsis minnesotensis</name>
    <dbReference type="NCBI Taxonomy" id="337894"/>
    <lineage>
        <taxon>Bacteria</taxon>
        <taxon>Bacillati</taxon>
        <taxon>Actinomycetota</taxon>
        <taxon>Actinomycetes</taxon>
        <taxon>Pseudonocardiales</taxon>
        <taxon>Pseudonocardiaceae</taxon>
        <taxon>Amycolatopsis</taxon>
    </lineage>
</organism>
<dbReference type="Proteomes" id="UP001501116">
    <property type="component" value="Unassembled WGS sequence"/>
</dbReference>
<comment type="caution">
    <text evidence="2">The sequence shown here is derived from an EMBL/GenBank/DDBJ whole genome shotgun (WGS) entry which is preliminary data.</text>
</comment>
<reference evidence="2 3" key="1">
    <citation type="journal article" date="2019" name="Int. J. Syst. Evol. Microbiol.">
        <title>The Global Catalogue of Microorganisms (GCM) 10K type strain sequencing project: providing services to taxonomists for standard genome sequencing and annotation.</title>
        <authorList>
            <consortium name="The Broad Institute Genomics Platform"/>
            <consortium name="The Broad Institute Genome Sequencing Center for Infectious Disease"/>
            <person name="Wu L."/>
            <person name="Ma J."/>
        </authorList>
    </citation>
    <scope>NUCLEOTIDE SEQUENCE [LARGE SCALE GENOMIC DNA]</scope>
    <source>
        <strain evidence="2 3">JCM 14545</strain>
    </source>
</reference>
<gene>
    <name evidence="2" type="ORF">GCM10009754_16010</name>
</gene>
<name>A0ABN2QBP0_9PSEU</name>
<accession>A0ABN2QBP0</accession>
<protein>
    <submittedName>
        <fullName evidence="2">Uncharacterized protein</fullName>
    </submittedName>
</protein>
<evidence type="ECO:0000313" key="2">
    <source>
        <dbReference type="EMBL" id="GAA1948435.1"/>
    </source>
</evidence>